<dbReference type="AlphaFoldDB" id="C4WYC1"/>
<feature type="chain" id="PRO_5002945553" evidence="1">
    <location>
        <begin position="23"/>
        <end position="210"/>
    </location>
</feature>
<proteinExistence type="evidence at transcript level"/>
<dbReference type="OrthoDB" id="6623954at2759"/>
<feature type="signal peptide" evidence="1">
    <location>
        <begin position="1"/>
        <end position="22"/>
    </location>
</feature>
<gene>
    <name evidence="2" type="primary">ACYPI007406</name>
</gene>
<reference evidence="2" key="1">
    <citation type="submission" date="2009-06" db="EMBL/GenBank/DDBJ databases">
        <title>A full-length cDNA resource of the pea aphid, Acyrthosiphon pisum.</title>
        <authorList>
            <person name="Shigenobu S."/>
            <person name="Nakabachi A."/>
            <person name="Richards S."/>
        </authorList>
    </citation>
    <scope>NUCLEOTIDE SEQUENCE</scope>
    <source>
        <strain evidence="2">LSR1</strain>
        <tissue evidence="2">Whole body</tissue>
    </source>
</reference>
<evidence type="ECO:0000256" key="1">
    <source>
        <dbReference type="SAM" id="SignalP"/>
    </source>
</evidence>
<protein>
    <submittedName>
        <fullName evidence="2">ACYPI007406 protein</fullName>
    </submittedName>
</protein>
<name>C4WYC1_ACYPI</name>
<keyword evidence="1" id="KW-0732">Signal</keyword>
<sequence>MKSYSAIAVSIVLAIFAANTSAQLDSFFGQDTCDIKYQLHENLASVLTNSAGVELLNELRQNIKDICLDPKAHNAIVALLDGVMDVTTDTNVSQSLGNIFYWARKVMKDPNFRIVWHENMKGVNMCFDNIEVTRQITDTIMDNLVLLLNHPKFDSTFESVIKNLSKVINFRKNIMYKAAGALFSKPAGQTPRPRFRNRPSFNNIAIKLCP</sequence>
<dbReference type="EMBL" id="AK343118">
    <property type="protein sequence ID" value="BAH72891.1"/>
    <property type="molecule type" value="mRNA"/>
</dbReference>
<evidence type="ECO:0000313" key="2">
    <source>
        <dbReference type="EMBL" id="BAH72891.1"/>
    </source>
</evidence>
<organism evidence="2">
    <name type="scientific">Acyrthosiphon pisum</name>
    <name type="common">Pea aphid</name>
    <dbReference type="NCBI Taxonomy" id="7029"/>
    <lineage>
        <taxon>Eukaryota</taxon>
        <taxon>Metazoa</taxon>
        <taxon>Ecdysozoa</taxon>
        <taxon>Arthropoda</taxon>
        <taxon>Hexapoda</taxon>
        <taxon>Insecta</taxon>
        <taxon>Pterygota</taxon>
        <taxon>Neoptera</taxon>
        <taxon>Paraneoptera</taxon>
        <taxon>Hemiptera</taxon>
        <taxon>Sternorrhyncha</taxon>
        <taxon>Aphidomorpha</taxon>
        <taxon>Aphidoidea</taxon>
        <taxon>Aphididae</taxon>
        <taxon>Macrosiphini</taxon>
        <taxon>Acyrthosiphon</taxon>
    </lineage>
</organism>
<accession>C4WYC1</accession>